<dbReference type="EMBL" id="QEKO01000010">
    <property type="protein sequence ID" value="PVY60337.1"/>
    <property type="molecule type" value="Genomic_DNA"/>
</dbReference>
<organism evidence="4 5">
    <name type="scientific">Pusillimonas noertemannii</name>
    <dbReference type="NCBI Taxonomy" id="305977"/>
    <lineage>
        <taxon>Bacteria</taxon>
        <taxon>Pseudomonadati</taxon>
        <taxon>Pseudomonadota</taxon>
        <taxon>Betaproteobacteria</taxon>
        <taxon>Burkholderiales</taxon>
        <taxon>Alcaligenaceae</taxon>
        <taxon>Pusillimonas</taxon>
    </lineage>
</organism>
<feature type="compositionally biased region" description="Basic and acidic residues" evidence="2">
    <location>
        <begin position="98"/>
        <end position="108"/>
    </location>
</feature>
<dbReference type="PROSITE" id="PS00087">
    <property type="entry name" value="SOD_CU_ZN_1"/>
    <property type="match status" value="1"/>
</dbReference>
<sequence>MPISANDFPASRPGEAMGAGRPARRRLACMAGALLLGGMFAAAAQADVKVTLHQVSQQGVMDEIGDVVVSESPHGLVFTPNLKGLNPGIHGFHVHEKPSCEPQEKDGKVTAAGAAGGHLDPEGSKKHGSPWGDGHLGDLPALYVDAQGNAQLPVLAPRFTKLDQLKGHSLMVHEGGDNYSDHPKPLGGGAGRMACGVVE</sequence>
<dbReference type="NCBIfam" id="NF007628">
    <property type="entry name" value="PRK10290.1"/>
    <property type="match status" value="1"/>
</dbReference>
<dbReference type="AlphaFoldDB" id="A0A2U1CHF7"/>
<accession>A0A2U1CHF7</accession>
<dbReference type="SUPFAM" id="SSF49329">
    <property type="entry name" value="Cu,Zn superoxide dismutase-like"/>
    <property type="match status" value="1"/>
</dbReference>
<feature type="region of interest" description="Disordered" evidence="2">
    <location>
        <begin position="1"/>
        <end position="22"/>
    </location>
</feature>
<dbReference type="GO" id="GO:0006801">
    <property type="term" value="P:superoxide metabolic process"/>
    <property type="evidence" value="ECO:0007669"/>
    <property type="project" value="InterPro"/>
</dbReference>
<evidence type="ECO:0000313" key="5">
    <source>
        <dbReference type="Proteomes" id="UP000246145"/>
    </source>
</evidence>
<comment type="caution">
    <text evidence="4">The sequence shown here is derived from an EMBL/GenBank/DDBJ whole genome shotgun (WGS) entry which is preliminary data.</text>
</comment>
<dbReference type="STRING" id="1231391.GCA_000308195_03109"/>
<dbReference type="Gene3D" id="2.60.40.200">
    <property type="entry name" value="Superoxide dismutase, copper/zinc binding domain"/>
    <property type="match status" value="1"/>
</dbReference>
<dbReference type="InterPro" id="IPR036423">
    <property type="entry name" value="SOD-like_Cu/Zn_dom_sf"/>
</dbReference>
<comment type="similarity">
    <text evidence="1">Belongs to the Cu-Zn superoxide dismutase family.</text>
</comment>
<protein>
    <submittedName>
        <fullName evidence="4">Cu-Zn family superoxide dismutase</fullName>
    </submittedName>
</protein>
<evidence type="ECO:0000256" key="2">
    <source>
        <dbReference type="SAM" id="MobiDB-lite"/>
    </source>
</evidence>
<dbReference type="Pfam" id="PF00080">
    <property type="entry name" value="Sod_Cu"/>
    <property type="match status" value="1"/>
</dbReference>
<gene>
    <name evidence="4" type="ORF">C7440_3773</name>
</gene>
<keyword evidence="5" id="KW-1185">Reference proteome</keyword>
<evidence type="ECO:0000256" key="1">
    <source>
        <dbReference type="ARBA" id="ARBA00010457"/>
    </source>
</evidence>
<dbReference type="InterPro" id="IPR018152">
    <property type="entry name" value="SOD_Cu/Zn_BS"/>
</dbReference>
<dbReference type="GO" id="GO:0005507">
    <property type="term" value="F:copper ion binding"/>
    <property type="evidence" value="ECO:0007669"/>
    <property type="project" value="InterPro"/>
</dbReference>
<name>A0A2U1CHF7_9BURK</name>
<reference evidence="4 5" key="1">
    <citation type="submission" date="2018-04" db="EMBL/GenBank/DDBJ databases">
        <title>Genomic Encyclopedia of Type Strains, Phase IV (KMG-IV): sequencing the most valuable type-strain genomes for metagenomic binning, comparative biology and taxonomic classification.</title>
        <authorList>
            <person name="Goeker M."/>
        </authorList>
    </citation>
    <scope>NUCLEOTIDE SEQUENCE [LARGE SCALE GENOMIC DNA]</scope>
    <source>
        <strain evidence="4 5">DSM 10065</strain>
    </source>
</reference>
<feature type="domain" description="Superoxide dismutase copper/zinc binding" evidence="3">
    <location>
        <begin position="65"/>
        <end position="198"/>
    </location>
</feature>
<dbReference type="InterPro" id="IPR024134">
    <property type="entry name" value="SOD_Cu/Zn_/chaperone"/>
</dbReference>
<dbReference type="InterPro" id="IPR001424">
    <property type="entry name" value="SOD_Cu_Zn_dom"/>
</dbReference>
<dbReference type="Proteomes" id="UP000246145">
    <property type="component" value="Unassembled WGS sequence"/>
</dbReference>
<dbReference type="CDD" id="cd00305">
    <property type="entry name" value="Cu-Zn_Superoxide_Dismutase"/>
    <property type="match status" value="1"/>
</dbReference>
<proteinExistence type="inferred from homology"/>
<evidence type="ECO:0000259" key="3">
    <source>
        <dbReference type="Pfam" id="PF00080"/>
    </source>
</evidence>
<dbReference type="PANTHER" id="PTHR10003">
    <property type="entry name" value="SUPEROXIDE DISMUTASE CU-ZN -RELATED"/>
    <property type="match status" value="1"/>
</dbReference>
<feature type="region of interest" description="Disordered" evidence="2">
    <location>
        <begin position="98"/>
        <end position="132"/>
    </location>
</feature>
<evidence type="ECO:0000313" key="4">
    <source>
        <dbReference type="EMBL" id="PVY60337.1"/>
    </source>
</evidence>